<dbReference type="Pfam" id="PF04268">
    <property type="entry name" value="SoxG"/>
    <property type="match status" value="1"/>
</dbReference>
<sequence>MSEPVTALGGVSSDARIAAIAEAPLQGMITLRADLSDSAVKKAAKAAAGADVPGPGTVHLGDESGLCWMSPDELLLLCPYAEVTETLERLQKALVKTHALAVNVSDARASFTVTGPRAREVMGKLCPVDFAPDRFAPGMFRRTRMAQVPAAIWMSADETFRIVCFRSQAQYVFDLLTVAAQPGSEVFSDGKTPALA</sequence>
<comment type="caution">
    <text evidence="1">The sequence shown here is derived from an EMBL/GenBank/DDBJ whole genome shotgun (WGS) entry which is preliminary data.</text>
</comment>
<gene>
    <name evidence="1" type="ORF">MUB52_14185</name>
</gene>
<dbReference type="InterPro" id="IPR007375">
    <property type="entry name" value="SoxG"/>
</dbReference>
<reference evidence="1 2" key="1">
    <citation type="submission" date="2022-04" db="EMBL/GenBank/DDBJ databases">
        <title>Roseobacter sp. WL0113 is a bacterium isolated from neritic sediment.</title>
        <authorList>
            <person name="Wang L."/>
            <person name="He W."/>
            <person name="Zhang D.-F."/>
        </authorList>
    </citation>
    <scope>NUCLEOTIDE SEQUENCE [LARGE SCALE GENOMIC DNA]</scope>
    <source>
        <strain evidence="1 2">WL0113</strain>
    </source>
</reference>
<dbReference type="Gene3D" id="3.30.1360.120">
    <property type="entry name" value="Probable tRNA modification gtpase trme, domain 1"/>
    <property type="match status" value="1"/>
</dbReference>
<dbReference type="SUPFAM" id="SSF103025">
    <property type="entry name" value="Folate-binding domain"/>
    <property type="match status" value="1"/>
</dbReference>
<dbReference type="EMBL" id="JALIEB010000009">
    <property type="protein sequence ID" value="MCV3272583.1"/>
    <property type="molecule type" value="Genomic_DNA"/>
</dbReference>
<dbReference type="InterPro" id="IPR027266">
    <property type="entry name" value="TrmE/GcvT-like"/>
</dbReference>
<accession>A0ABT3BG91</accession>
<proteinExistence type="predicted"/>
<keyword evidence="2" id="KW-1185">Reference proteome</keyword>
<dbReference type="RefSeq" id="WP_263844902.1">
    <property type="nucleotide sequence ID" value="NZ_JALIEB010000009.1"/>
</dbReference>
<dbReference type="Gene3D" id="3.30.70.1520">
    <property type="entry name" value="Heterotetrameric sarcosine oxidase"/>
    <property type="match status" value="1"/>
</dbReference>
<organism evidence="1 2">
    <name type="scientific">Roseobacter sinensis</name>
    <dbReference type="NCBI Taxonomy" id="2931391"/>
    <lineage>
        <taxon>Bacteria</taxon>
        <taxon>Pseudomonadati</taxon>
        <taxon>Pseudomonadota</taxon>
        <taxon>Alphaproteobacteria</taxon>
        <taxon>Rhodobacterales</taxon>
        <taxon>Roseobacteraceae</taxon>
        <taxon>Roseobacter</taxon>
    </lineage>
</organism>
<evidence type="ECO:0000313" key="2">
    <source>
        <dbReference type="Proteomes" id="UP001208690"/>
    </source>
</evidence>
<evidence type="ECO:0000313" key="1">
    <source>
        <dbReference type="EMBL" id="MCV3272583.1"/>
    </source>
</evidence>
<name>A0ABT3BG91_9RHOB</name>
<protein>
    <submittedName>
        <fullName evidence="1">Sarcosine oxidase subunit gamma</fullName>
    </submittedName>
</protein>
<dbReference type="Proteomes" id="UP001208690">
    <property type="component" value="Unassembled WGS sequence"/>
</dbReference>